<dbReference type="AlphaFoldDB" id="A0A2I0KEK4"/>
<keyword evidence="2" id="KW-1185">Reference proteome</keyword>
<protein>
    <submittedName>
        <fullName evidence="1">Uncharacterized protein</fullName>
    </submittedName>
</protein>
<accession>A0A2I0KEK4</accession>
<evidence type="ECO:0000313" key="1">
    <source>
        <dbReference type="EMBL" id="PKI66937.1"/>
    </source>
</evidence>
<dbReference type="EMBL" id="PGOL01000652">
    <property type="protein sequence ID" value="PKI66937.1"/>
    <property type="molecule type" value="Genomic_DNA"/>
</dbReference>
<evidence type="ECO:0000313" key="2">
    <source>
        <dbReference type="Proteomes" id="UP000233551"/>
    </source>
</evidence>
<proteinExistence type="predicted"/>
<sequence length="99" mass="11068">MPPMIPSNSLFYSTRLAPLVPSLITPRLHRFSCGSPVSSSFNLELRRRRAPTPALSTPPTAFESPVELLLLLFLLFQPLQIYASILPFSLWLAIAYTPI</sequence>
<reference evidence="1 2" key="1">
    <citation type="submission" date="2017-11" db="EMBL/GenBank/DDBJ databases">
        <title>De-novo sequencing of pomegranate (Punica granatum L.) genome.</title>
        <authorList>
            <person name="Akparov Z."/>
            <person name="Amiraslanov A."/>
            <person name="Hajiyeva S."/>
            <person name="Abbasov M."/>
            <person name="Kaur K."/>
            <person name="Hamwieh A."/>
            <person name="Solovyev V."/>
            <person name="Salamov A."/>
            <person name="Braich B."/>
            <person name="Kosarev P."/>
            <person name="Mahmoud A."/>
            <person name="Hajiyev E."/>
            <person name="Babayeva S."/>
            <person name="Izzatullayeva V."/>
            <person name="Mammadov A."/>
            <person name="Mammadov A."/>
            <person name="Sharifova S."/>
            <person name="Ojaghi J."/>
            <person name="Eynullazada K."/>
            <person name="Bayramov B."/>
            <person name="Abdulazimova A."/>
            <person name="Shahmuradov I."/>
        </authorList>
    </citation>
    <scope>NUCLEOTIDE SEQUENCE [LARGE SCALE GENOMIC DNA]</scope>
    <source>
        <strain evidence="2">cv. AG2017</strain>
        <tissue evidence="1">Leaf</tissue>
    </source>
</reference>
<organism evidence="1 2">
    <name type="scientific">Punica granatum</name>
    <name type="common">Pomegranate</name>
    <dbReference type="NCBI Taxonomy" id="22663"/>
    <lineage>
        <taxon>Eukaryota</taxon>
        <taxon>Viridiplantae</taxon>
        <taxon>Streptophyta</taxon>
        <taxon>Embryophyta</taxon>
        <taxon>Tracheophyta</taxon>
        <taxon>Spermatophyta</taxon>
        <taxon>Magnoliopsida</taxon>
        <taxon>eudicotyledons</taxon>
        <taxon>Gunneridae</taxon>
        <taxon>Pentapetalae</taxon>
        <taxon>rosids</taxon>
        <taxon>malvids</taxon>
        <taxon>Myrtales</taxon>
        <taxon>Lythraceae</taxon>
        <taxon>Punica</taxon>
    </lineage>
</organism>
<gene>
    <name evidence="1" type="ORF">CRG98_012700</name>
</gene>
<dbReference type="Proteomes" id="UP000233551">
    <property type="component" value="Unassembled WGS sequence"/>
</dbReference>
<comment type="caution">
    <text evidence="1">The sequence shown here is derived from an EMBL/GenBank/DDBJ whole genome shotgun (WGS) entry which is preliminary data.</text>
</comment>
<name>A0A2I0KEK4_PUNGR</name>